<dbReference type="Gene3D" id="2.40.420.20">
    <property type="match status" value="1"/>
</dbReference>
<dbReference type="OrthoDB" id="3268648at2"/>
<evidence type="ECO:0000313" key="5">
    <source>
        <dbReference type="EMBL" id="KAB8189585.1"/>
    </source>
</evidence>
<feature type="chain" id="PRO_5039620932" evidence="3">
    <location>
        <begin position="21"/>
        <end position="350"/>
    </location>
</feature>
<dbReference type="GO" id="GO:0030313">
    <property type="term" value="C:cell envelope"/>
    <property type="evidence" value="ECO:0007669"/>
    <property type="project" value="UniProtKB-SubCell"/>
</dbReference>
<dbReference type="InterPro" id="IPR036366">
    <property type="entry name" value="PGBDSf"/>
</dbReference>
<dbReference type="PANTHER" id="PTHR32347">
    <property type="entry name" value="EFFLUX SYSTEM COMPONENT YKNX-RELATED"/>
    <property type="match status" value="1"/>
</dbReference>
<dbReference type="Gene3D" id="1.10.101.10">
    <property type="entry name" value="PGBD-like superfamily/PGBD"/>
    <property type="match status" value="1"/>
</dbReference>
<dbReference type="EMBL" id="VDLX02000019">
    <property type="protein sequence ID" value="KAB8189585.1"/>
    <property type="molecule type" value="Genomic_DNA"/>
</dbReference>
<dbReference type="InterPro" id="IPR050465">
    <property type="entry name" value="UPF0194_transport"/>
</dbReference>
<accession>A0A5C4VNY9</accession>
<organism evidence="5 6">
    <name type="scientific">Nonomuraea phyllanthi</name>
    <dbReference type="NCBI Taxonomy" id="2219224"/>
    <lineage>
        <taxon>Bacteria</taxon>
        <taxon>Bacillati</taxon>
        <taxon>Actinomycetota</taxon>
        <taxon>Actinomycetes</taxon>
        <taxon>Streptosporangiales</taxon>
        <taxon>Streptosporangiaceae</taxon>
        <taxon>Nonomuraea</taxon>
    </lineage>
</organism>
<evidence type="ECO:0000259" key="4">
    <source>
        <dbReference type="Pfam" id="PF01471"/>
    </source>
</evidence>
<dbReference type="PANTHER" id="PTHR32347:SF23">
    <property type="entry name" value="BLL5650 PROTEIN"/>
    <property type="match status" value="1"/>
</dbReference>
<evidence type="ECO:0000313" key="6">
    <source>
        <dbReference type="Proteomes" id="UP000312512"/>
    </source>
</evidence>
<keyword evidence="3" id="KW-0732">Signal</keyword>
<dbReference type="AlphaFoldDB" id="A0A5C4VNY9"/>
<dbReference type="Proteomes" id="UP000312512">
    <property type="component" value="Unassembled WGS sequence"/>
</dbReference>
<evidence type="ECO:0000256" key="2">
    <source>
        <dbReference type="ARBA" id="ARBA00023054"/>
    </source>
</evidence>
<evidence type="ECO:0000256" key="3">
    <source>
        <dbReference type="SAM" id="SignalP"/>
    </source>
</evidence>
<dbReference type="InterPro" id="IPR036365">
    <property type="entry name" value="PGBD-like_sf"/>
</dbReference>
<dbReference type="RefSeq" id="WP_139635434.1">
    <property type="nucleotide sequence ID" value="NZ_VDLX02000019.1"/>
</dbReference>
<name>A0A5C4VNY9_9ACTN</name>
<protein>
    <submittedName>
        <fullName evidence="5">Efflux RND transporter periplasmic adaptor subunit</fullName>
    </submittedName>
</protein>
<dbReference type="Pfam" id="PF01471">
    <property type="entry name" value="PG_binding_1"/>
    <property type="match status" value="1"/>
</dbReference>
<keyword evidence="6" id="KW-1185">Reference proteome</keyword>
<feature type="domain" description="Peptidoglycan binding-like" evidence="4">
    <location>
        <begin position="122"/>
        <end position="171"/>
    </location>
</feature>
<keyword evidence="2" id="KW-0175">Coiled coil</keyword>
<gene>
    <name evidence="5" type="ORF">FH608_039015</name>
</gene>
<sequence length="350" mass="35448">MGARRIAGMVAGVLSAGAVAAAITVFNLPVAGESPGSAASTPVATVEIAKLTLVDRESHDGTLGHGDTTSVLSRGSGTVTGLPAEGATVTRGKAIFRLDDKPVTLLYGSLPAYRTLSTGVKGADVKQFERNLRALGYRGFTVDGTYSWATASAVRDWQDDLGLTRTGTVDPGQIVYATGAVRVDSLTAQVGTVVGPGAVVEKVTGTSPMATVRLDTSSGRLARRGATVRVTLPDGKVVPGKIIKVATFVSQGENGEADTTGIKVTIGFTSKVKSRGAAAVTVAFTAGKRPNVLAVPVAALLALAEGGYGVQIVDGSLTRVVGVETGLFADGKVEITGNGLQAGMKVAVPS</sequence>
<comment type="caution">
    <text evidence="5">The sequence shown here is derived from an EMBL/GenBank/DDBJ whole genome shotgun (WGS) entry which is preliminary data.</text>
</comment>
<reference evidence="5 6" key="1">
    <citation type="submission" date="2019-10" db="EMBL/GenBank/DDBJ databases">
        <title>Nonomuraea sp. nov., isolated from Phyllanthus amarus.</title>
        <authorList>
            <person name="Klykleung N."/>
            <person name="Tanasupawat S."/>
        </authorList>
    </citation>
    <scope>NUCLEOTIDE SEQUENCE [LARGE SCALE GENOMIC DNA]</scope>
    <source>
        <strain evidence="5 6">PA1-10</strain>
    </source>
</reference>
<feature type="signal peptide" evidence="3">
    <location>
        <begin position="1"/>
        <end position="20"/>
    </location>
</feature>
<comment type="subcellular location">
    <subcellularLocation>
        <location evidence="1">Cell envelope</location>
    </subcellularLocation>
</comment>
<dbReference type="InterPro" id="IPR002477">
    <property type="entry name" value="Peptidoglycan-bd-like"/>
</dbReference>
<evidence type="ECO:0000256" key="1">
    <source>
        <dbReference type="ARBA" id="ARBA00004196"/>
    </source>
</evidence>
<dbReference type="SUPFAM" id="SSF47090">
    <property type="entry name" value="PGBD-like"/>
    <property type="match status" value="1"/>
</dbReference>
<proteinExistence type="predicted"/>